<proteinExistence type="predicted"/>
<evidence type="ECO:0000313" key="2">
    <source>
        <dbReference type="Proteomes" id="UP000827892"/>
    </source>
</evidence>
<protein>
    <submittedName>
        <fullName evidence="1">Uncharacterized protein</fullName>
    </submittedName>
</protein>
<dbReference type="Proteomes" id="UP000827892">
    <property type="component" value="Chromosome II"/>
</dbReference>
<gene>
    <name evidence="1" type="ORF">L3Y34_019165</name>
</gene>
<organism evidence="1 2">
    <name type="scientific">Caenorhabditis briggsae</name>
    <dbReference type="NCBI Taxonomy" id="6238"/>
    <lineage>
        <taxon>Eukaryota</taxon>
        <taxon>Metazoa</taxon>
        <taxon>Ecdysozoa</taxon>
        <taxon>Nematoda</taxon>
        <taxon>Chromadorea</taxon>
        <taxon>Rhabditida</taxon>
        <taxon>Rhabditina</taxon>
        <taxon>Rhabditomorpha</taxon>
        <taxon>Rhabditoidea</taxon>
        <taxon>Rhabditidae</taxon>
        <taxon>Peloderinae</taxon>
        <taxon>Caenorhabditis</taxon>
    </lineage>
</organism>
<sequence>MEKIVCFKDADLNFPRILPAATLRNYGGTGLSLFVGLKRDSKNNVLPVERPLLLSPKPHEKIAEIGDSSRSQIATK</sequence>
<reference evidence="1 2" key="1">
    <citation type="submission" date="2022-05" db="EMBL/GenBank/DDBJ databases">
        <title>Chromosome-level reference genomes for two strains of Caenorhabditis briggsae: an improved platform for comparative genomics.</title>
        <authorList>
            <person name="Stevens L."/>
            <person name="Andersen E.C."/>
        </authorList>
    </citation>
    <scope>NUCLEOTIDE SEQUENCE [LARGE SCALE GENOMIC DNA]</scope>
    <source>
        <strain evidence="1">QX1410_ONT</strain>
        <tissue evidence="1">Whole-organism</tissue>
    </source>
</reference>
<dbReference type="EMBL" id="CP090892">
    <property type="protein sequence ID" value="ULU07923.1"/>
    <property type="molecule type" value="Genomic_DNA"/>
</dbReference>
<name>A0AAE9IVS4_CAEBR</name>
<accession>A0AAE9IVS4</accession>
<evidence type="ECO:0000313" key="1">
    <source>
        <dbReference type="EMBL" id="ULU07923.1"/>
    </source>
</evidence>
<dbReference type="AlphaFoldDB" id="A0AAE9IVS4"/>